<gene>
    <name evidence="2" type="ORF">Acor_78210</name>
</gene>
<organism evidence="2 3">
    <name type="scientific">Acrocarpospora corrugata</name>
    <dbReference type="NCBI Taxonomy" id="35763"/>
    <lineage>
        <taxon>Bacteria</taxon>
        <taxon>Bacillati</taxon>
        <taxon>Actinomycetota</taxon>
        <taxon>Actinomycetes</taxon>
        <taxon>Streptosporangiales</taxon>
        <taxon>Streptosporangiaceae</taxon>
        <taxon>Acrocarpospora</taxon>
    </lineage>
</organism>
<dbReference type="AlphaFoldDB" id="A0A5M3WCH0"/>
<evidence type="ECO:0000313" key="3">
    <source>
        <dbReference type="Proteomes" id="UP000334990"/>
    </source>
</evidence>
<name>A0A5M3WCH0_9ACTN</name>
<feature type="region of interest" description="Disordered" evidence="1">
    <location>
        <begin position="39"/>
        <end position="96"/>
    </location>
</feature>
<dbReference type="EMBL" id="BLAD01000111">
    <property type="protein sequence ID" value="GES05752.1"/>
    <property type="molecule type" value="Genomic_DNA"/>
</dbReference>
<reference evidence="2 3" key="1">
    <citation type="submission" date="2019-10" db="EMBL/GenBank/DDBJ databases">
        <title>Whole genome shotgun sequence of Acrocarpospora corrugata NBRC 13972.</title>
        <authorList>
            <person name="Ichikawa N."/>
            <person name="Kimura A."/>
            <person name="Kitahashi Y."/>
            <person name="Komaki H."/>
            <person name="Oguchi A."/>
        </authorList>
    </citation>
    <scope>NUCLEOTIDE SEQUENCE [LARGE SCALE GENOMIC DNA]</scope>
    <source>
        <strain evidence="2 3">NBRC 13972</strain>
    </source>
</reference>
<evidence type="ECO:0000256" key="1">
    <source>
        <dbReference type="SAM" id="MobiDB-lite"/>
    </source>
</evidence>
<comment type="caution">
    <text evidence="2">The sequence shown here is derived from an EMBL/GenBank/DDBJ whole genome shotgun (WGS) entry which is preliminary data.</text>
</comment>
<evidence type="ECO:0000313" key="2">
    <source>
        <dbReference type="EMBL" id="GES05752.1"/>
    </source>
</evidence>
<keyword evidence="3" id="KW-1185">Reference proteome</keyword>
<feature type="compositionally biased region" description="Acidic residues" evidence="1">
    <location>
        <begin position="56"/>
        <end position="74"/>
    </location>
</feature>
<proteinExistence type="predicted"/>
<protein>
    <submittedName>
        <fullName evidence="2">Uncharacterized protein</fullName>
    </submittedName>
</protein>
<dbReference type="Proteomes" id="UP000334990">
    <property type="component" value="Unassembled WGS sequence"/>
</dbReference>
<accession>A0A5M3WCH0</accession>
<sequence>MSTIGTMTNSPTVSRLAKTAVALTVIGLALMGCGALPDSSGADAPEVVSTATQEAAPEESTTEDTEPAADEPTEEAAAGTAVQPGGTLVDGSTVSGELTRAGQKDVYVIDLGEAREFYVADMQGTTNMQFQAFSDVDDEAVGLPNLSLSFGTWVFKLTKSGTHRLEIWATDNTIGPYGFRIATVKPRTFPVTIGMKIGEGSPAGAGRLDVSGRIDRFEFDSDGATAIKVVGGKGACTAIELELVDAAYTDIANARQPVPLCGDFDVALSNGDGKYAIIVRSNTAKTGPYEFQLVRGG</sequence>